<dbReference type="InterPro" id="IPR025478">
    <property type="entry name" value="COP23"/>
</dbReference>
<dbReference type="Pfam" id="PF14218">
    <property type="entry name" value="COP23"/>
    <property type="match status" value="1"/>
</dbReference>
<keyword evidence="3" id="KW-1185">Reference proteome</keyword>
<evidence type="ECO:0000313" key="2">
    <source>
        <dbReference type="EMBL" id="MEP0946980.1"/>
    </source>
</evidence>
<reference evidence="2 3" key="1">
    <citation type="submission" date="2022-04" db="EMBL/GenBank/DDBJ databases">
        <title>Positive selection, recombination, and allopatry shape intraspecific diversity of widespread and dominant cyanobacteria.</title>
        <authorList>
            <person name="Wei J."/>
            <person name="Shu W."/>
            <person name="Hu C."/>
        </authorList>
    </citation>
    <scope>NUCLEOTIDE SEQUENCE [LARGE SCALE GENOMIC DNA]</scope>
    <source>
        <strain evidence="2 3">DQ-A4</strain>
    </source>
</reference>
<dbReference type="RefSeq" id="WP_242021473.1">
    <property type="nucleotide sequence ID" value="NZ_JAMPKX010000003.1"/>
</dbReference>
<evidence type="ECO:0000256" key="1">
    <source>
        <dbReference type="SAM" id="MobiDB-lite"/>
    </source>
</evidence>
<name>A0ABV0K2H0_9CYAN</name>
<feature type="region of interest" description="Disordered" evidence="1">
    <location>
        <begin position="196"/>
        <end position="239"/>
    </location>
</feature>
<evidence type="ECO:0000313" key="3">
    <source>
        <dbReference type="Proteomes" id="UP001482513"/>
    </source>
</evidence>
<accession>A0ABV0K2H0</accession>
<feature type="compositionally biased region" description="Low complexity" evidence="1">
    <location>
        <begin position="34"/>
        <end position="56"/>
    </location>
</feature>
<protein>
    <submittedName>
        <fullName evidence="2">COP23 domain-containing protein</fullName>
    </submittedName>
</protein>
<gene>
    <name evidence="2" type="ORF">NC992_08865</name>
</gene>
<sequence>MVRSTSGTFAKVLMGGLTTALLTGPFGAVGQAQTPESTPEGTPETTSTEPAEADTAPRFTCQMQDGKYTVMYSPTSQPGQSYPWAVPQDMGSAWPAERRCATISARLEEYRPDGLMALETSVENGYNTVCVTTESTPACRIVFTVPPGQDAMATRDLVFDNLAIADRGDQTDAVTTFAGGNSDVLGQIGNILGLPSSTSSSRSSGINLKPFLDPTDGGTGARLSGGSPTGRSLNPDAFR</sequence>
<feature type="region of interest" description="Disordered" evidence="1">
    <location>
        <begin position="27"/>
        <end position="56"/>
    </location>
</feature>
<comment type="caution">
    <text evidence="2">The sequence shown here is derived from an EMBL/GenBank/DDBJ whole genome shotgun (WGS) entry which is preliminary data.</text>
</comment>
<dbReference type="Proteomes" id="UP001482513">
    <property type="component" value="Unassembled WGS sequence"/>
</dbReference>
<proteinExistence type="predicted"/>
<dbReference type="EMBL" id="JAMPKX010000003">
    <property type="protein sequence ID" value="MEP0946980.1"/>
    <property type="molecule type" value="Genomic_DNA"/>
</dbReference>
<organism evidence="2 3">
    <name type="scientific">Leptolyngbya subtilissima DQ-A4</name>
    <dbReference type="NCBI Taxonomy" id="2933933"/>
    <lineage>
        <taxon>Bacteria</taxon>
        <taxon>Bacillati</taxon>
        <taxon>Cyanobacteriota</taxon>
        <taxon>Cyanophyceae</taxon>
        <taxon>Leptolyngbyales</taxon>
        <taxon>Leptolyngbyaceae</taxon>
        <taxon>Leptolyngbya group</taxon>
        <taxon>Leptolyngbya</taxon>
    </lineage>
</organism>